<name>A0A2P8C856_9ACTN</name>
<dbReference type="Gene3D" id="3.30.300.30">
    <property type="match status" value="1"/>
</dbReference>
<dbReference type="GO" id="GO:0031177">
    <property type="term" value="F:phosphopantetheine binding"/>
    <property type="evidence" value="ECO:0007669"/>
    <property type="project" value="TreeGrafter"/>
</dbReference>
<dbReference type="AlphaFoldDB" id="A0A2P8C856"/>
<dbReference type="PANTHER" id="PTHR45527">
    <property type="entry name" value="NONRIBOSOMAL PEPTIDE SYNTHETASE"/>
    <property type="match status" value="1"/>
</dbReference>
<dbReference type="InterPro" id="IPR045851">
    <property type="entry name" value="AMP-bd_C_sf"/>
</dbReference>
<accession>A0A2P8C856</accession>
<evidence type="ECO:0000313" key="4">
    <source>
        <dbReference type="Proteomes" id="UP000240542"/>
    </source>
</evidence>
<dbReference type="Gene3D" id="3.40.50.12780">
    <property type="entry name" value="N-terminal domain of ligase-like"/>
    <property type="match status" value="1"/>
</dbReference>
<feature type="domain" description="AMP-dependent synthetase/ligase" evidence="2">
    <location>
        <begin position="7"/>
        <end position="336"/>
    </location>
</feature>
<gene>
    <name evidence="3" type="ORF">CLV63_1493</name>
</gene>
<evidence type="ECO:0000313" key="3">
    <source>
        <dbReference type="EMBL" id="PSK81158.1"/>
    </source>
</evidence>
<keyword evidence="4" id="KW-1185">Reference proteome</keyword>
<protein>
    <submittedName>
        <fullName evidence="3">Amino acid adenylation domain-containing protein</fullName>
    </submittedName>
</protein>
<dbReference type="GO" id="GO:0044550">
    <property type="term" value="P:secondary metabolite biosynthetic process"/>
    <property type="evidence" value="ECO:0007669"/>
    <property type="project" value="TreeGrafter"/>
</dbReference>
<dbReference type="SUPFAM" id="SSF56801">
    <property type="entry name" value="Acetyl-CoA synthetase-like"/>
    <property type="match status" value="1"/>
</dbReference>
<proteinExistence type="predicted"/>
<dbReference type="EMBL" id="PYGA01000049">
    <property type="protein sequence ID" value="PSK81158.1"/>
    <property type="molecule type" value="Genomic_DNA"/>
</dbReference>
<dbReference type="Pfam" id="PF00501">
    <property type="entry name" value="AMP-binding"/>
    <property type="match status" value="1"/>
</dbReference>
<evidence type="ECO:0000259" key="2">
    <source>
        <dbReference type="Pfam" id="PF00501"/>
    </source>
</evidence>
<dbReference type="Proteomes" id="UP000240542">
    <property type="component" value="Unassembled WGS sequence"/>
</dbReference>
<evidence type="ECO:0000256" key="1">
    <source>
        <dbReference type="SAM" id="MobiDB-lite"/>
    </source>
</evidence>
<feature type="region of interest" description="Disordered" evidence="1">
    <location>
        <begin position="289"/>
        <end position="316"/>
    </location>
</feature>
<organism evidence="3 4">
    <name type="scientific">Murinocardiopsis flavida</name>
    <dbReference type="NCBI Taxonomy" id="645275"/>
    <lineage>
        <taxon>Bacteria</taxon>
        <taxon>Bacillati</taxon>
        <taxon>Actinomycetota</taxon>
        <taxon>Actinomycetes</taxon>
        <taxon>Streptosporangiales</taxon>
        <taxon>Nocardiopsidaceae</taxon>
        <taxon>Murinocardiopsis</taxon>
    </lineage>
</organism>
<dbReference type="GO" id="GO:0043041">
    <property type="term" value="P:amino acid activation for nonribosomal peptide biosynthetic process"/>
    <property type="evidence" value="ECO:0007669"/>
    <property type="project" value="TreeGrafter"/>
</dbReference>
<dbReference type="InterPro" id="IPR042099">
    <property type="entry name" value="ANL_N_sf"/>
</dbReference>
<reference evidence="3 4" key="1">
    <citation type="submission" date="2018-03" db="EMBL/GenBank/DDBJ databases">
        <title>Genomic Encyclopedia of Archaeal and Bacterial Type Strains, Phase II (KMG-II): from individual species to whole genera.</title>
        <authorList>
            <person name="Goeker M."/>
        </authorList>
    </citation>
    <scope>NUCLEOTIDE SEQUENCE [LARGE SCALE GENOMIC DNA]</scope>
    <source>
        <strain evidence="3 4">DSM 45312</strain>
    </source>
</reference>
<sequence length="476" mass="50376">MRDPAGAWSYARLADLSRAAARGLADHGVGRGSRILVQVPSRKEVLPLLFGASRLGAALIPLDPELTDFQLRSIFSDAEPALAVGDSGLLRAAKDHAVPLCEFDAVLGGDPDSPAADPVAAPAEGEAADLALLIYTSGSTAAPKAVMCPHSAVVSAARAIHAVLGYRHDDVVFCRLPLAFDYALYQVFLAALGRAELVLTGGGPDLVLARRMRECGATVVPIVPSLGSMLAILGKRAPGSVSTVRMFTNTGAALPAALIDELRDHYPGSRVVRMYGITECKRVTIMPPDEERERPQSVGPPLPGTTVRIVDPDGRPLPPGEVGEITVAGPNVMAGYRNAPELTAAAYRRDPQTGDTYLHTGDYGSLDEDGYLYFDGRRDDIFKRRGTRMSTTEIEAAATDIPGVLGAAVLPPDGGRDLTLFVEGEVEPLDVLREMAVRVDPAKVPAVCRVLASIPLTPNGKHSRKHLARLLEEGAG</sequence>
<dbReference type="InterPro" id="IPR000873">
    <property type="entry name" value="AMP-dep_synth/lig_dom"/>
</dbReference>
<dbReference type="PANTHER" id="PTHR45527:SF1">
    <property type="entry name" value="FATTY ACID SYNTHASE"/>
    <property type="match status" value="1"/>
</dbReference>
<comment type="caution">
    <text evidence="3">The sequence shown here is derived from an EMBL/GenBank/DDBJ whole genome shotgun (WGS) entry which is preliminary data.</text>
</comment>
<dbReference type="GO" id="GO:0005737">
    <property type="term" value="C:cytoplasm"/>
    <property type="evidence" value="ECO:0007669"/>
    <property type="project" value="TreeGrafter"/>
</dbReference>